<reference evidence="2 3" key="1">
    <citation type="journal article" date="2017" name="Mol. Plant">
        <title>The Genome of Medicinal Plant Macleaya cordata Provides New Insights into Benzylisoquinoline Alkaloids Metabolism.</title>
        <authorList>
            <person name="Liu X."/>
            <person name="Liu Y."/>
            <person name="Huang P."/>
            <person name="Ma Y."/>
            <person name="Qing Z."/>
            <person name="Tang Q."/>
            <person name="Cao H."/>
            <person name="Cheng P."/>
            <person name="Zheng Y."/>
            <person name="Yuan Z."/>
            <person name="Zhou Y."/>
            <person name="Liu J."/>
            <person name="Tang Z."/>
            <person name="Zhuo Y."/>
            <person name="Zhang Y."/>
            <person name="Yu L."/>
            <person name="Huang J."/>
            <person name="Yang P."/>
            <person name="Peng Q."/>
            <person name="Zhang J."/>
            <person name="Jiang W."/>
            <person name="Zhang Z."/>
            <person name="Lin K."/>
            <person name="Ro D.K."/>
            <person name="Chen X."/>
            <person name="Xiong X."/>
            <person name="Shang Y."/>
            <person name="Huang S."/>
            <person name="Zeng J."/>
        </authorList>
    </citation>
    <scope>NUCLEOTIDE SEQUENCE [LARGE SCALE GENOMIC DNA]</scope>
    <source>
        <strain evidence="3">cv. BLH2017</strain>
        <tissue evidence="2">Root</tissue>
    </source>
</reference>
<proteinExistence type="predicted"/>
<gene>
    <name evidence="2" type="ORF">BVC80_1289g83</name>
</gene>
<evidence type="ECO:0000256" key="1">
    <source>
        <dbReference type="SAM" id="Phobius"/>
    </source>
</evidence>
<dbReference type="STRING" id="56857.A0A200Q9M7"/>
<feature type="transmembrane region" description="Helical" evidence="1">
    <location>
        <begin position="94"/>
        <end position="126"/>
    </location>
</feature>
<dbReference type="EMBL" id="MVGT01002634">
    <property type="protein sequence ID" value="OVA07162.1"/>
    <property type="molecule type" value="Genomic_DNA"/>
</dbReference>
<feature type="transmembrane region" description="Helical" evidence="1">
    <location>
        <begin position="188"/>
        <end position="212"/>
    </location>
</feature>
<keyword evidence="3" id="KW-1185">Reference proteome</keyword>
<dbReference type="OrthoDB" id="1997903at2759"/>
<feature type="transmembrane region" description="Helical" evidence="1">
    <location>
        <begin position="224"/>
        <end position="252"/>
    </location>
</feature>
<keyword evidence="1" id="KW-0472">Membrane</keyword>
<dbReference type="InParanoid" id="A0A200Q9M7"/>
<dbReference type="PANTHER" id="PTHR33133:SF5">
    <property type="entry name" value="OS08G0107100 PROTEIN"/>
    <property type="match status" value="1"/>
</dbReference>
<dbReference type="Proteomes" id="UP000195402">
    <property type="component" value="Unassembled WGS sequence"/>
</dbReference>
<comment type="caution">
    <text evidence="2">The sequence shown here is derived from an EMBL/GenBank/DDBJ whole genome shotgun (WGS) entry which is preliminary data.</text>
</comment>
<feature type="transmembrane region" description="Helical" evidence="1">
    <location>
        <begin position="132"/>
        <end position="156"/>
    </location>
</feature>
<organism evidence="2 3">
    <name type="scientific">Macleaya cordata</name>
    <name type="common">Five-seeded plume-poppy</name>
    <name type="synonym">Bocconia cordata</name>
    <dbReference type="NCBI Taxonomy" id="56857"/>
    <lineage>
        <taxon>Eukaryota</taxon>
        <taxon>Viridiplantae</taxon>
        <taxon>Streptophyta</taxon>
        <taxon>Embryophyta</taxon>
        <taxon>Tracheophyta</taxon>
        <taxon>Spermatophyta</taxon>
        <taxon>Magnoliopsida</taxon>
        <taxon>Ranunculales</taxon>
        <taxon>Papaveraceae</taxon>
        <taxon>Papaveroideae</taxon>
        <taxon>Macleaya</taxon>
    </lineage>
</organism>
<dbReference type="PANTHER" id="PTHR33133">
    <property type="entry name" value="OS08G0107100 PROTEIN-RELATED"/>
    <property type="match status" value="1"/>
</dbReference>
<evidence type="ECO:0000313" key="2">
    <source>
        <dbReference type="EMBL" id="OVA07162.1"/>
    </source>
</evidence>
<protein>
    <submittedName>
        <fullName evidence="2">Uncharacterized protein</fullName>
    </submittedName>
</protein>
<sequence>MSNEAALLVQEKGSTNPSSAVVNSTNNSFWPKFIGIWIFITANNFLVLTISLISTSAIVYTVACVYINDASHITIDKVMNVVPKVMGNRLMPTFLWNFIIQLGYHAVSFVVMNIILVFSFLLLLASSHVHRIILTVIVTISLMFYLMGFTYINVIWHLASVASILEEDDQLCGIKAMKKSKALIKGKLWVSSIICIIIYSFLVMIQVCSLRIAVKTTWGLLSKVMFGILCLFVSLLVILVGLVIQSVIYFVCKSYHGENIDKTRLGNHLKAYYVDPVEEQEW</sequence>
<name>A0A200Q9M7_MACCD</name>
<feature type="transmembrane region" description="Helical" evidence="1">
    <location>
        <begin position="34"/>
        <end position="67"/>
    </location>
</feature>
<dbReference type="AlphaFoldDB" id="A0A200Q9M7"/>
<evidence type="ECO:0000313" key="3">
    <source>
        <dbReference type="Proteomes" id="UP000195402"/>
    </source>
</evidence>
<keyword evidence="1" id="KW-1133">Transmembrane helix</keyword>
<keyword evidence="1" id="KW-0812">Transmembrane</keyword>
<accession>A0A200Q9M7</accession>